<gene>
    <name evidence="1" type="ORF">C7B77_09880</name>
</gene>
<dbReference type="OrthoDB" id="524158at2"/>
<evidence type="ECO:0000313" key="2">
    <source>
        <dbReference type="Proteomes" id="UP000238937"/>
    </source>
</evidence>
<sequence>MPILQYKFSDRSNNAVVFCARAVLKHEHLNDSTGEISDLQTCAKLYQEQGRTQEYQAAIDLIKKWQQ</sequence>
<accession>A0A2T1GH32</accession>
<keyword evidence="2" id="KW-1185">Reference proteome</keyword>
<proteinExistence type="predicted"/>
<organism evidence="1 2">
    <name type="scientific">Chamaesiphon polymorphus CCALA 037</name>
    <dbReference type="NCBI Taxonomy" id="2107692"/>
    <lineage>
        <taxon>Bacteria</taxon>
        <taxon>Bacillati</taxon>
        <taxon>Cyanobacteriota</taxon>
        <taxon>Cyanophyceae</taxon>
        <taxon>Gomontiellales</taxon>
        <taxon>Chamaesiphonaceae</taxon>
        <taxon>Chamaesiphon</taxon>
    </lineage>
</organism>
<comment type="caution">
    <text evidence="1">The sequence shown here is derived from an EMBL/GenBank/DDBJ whole genome shotgun (WGS) entry which is preliminary data.</text>
</comment>
<reference evidence="1 2" key="1">
    <citation type="submission" date="2018-03" db="EMBL/GenBank/DDBJ databases">
        <title>The ancient ancestry and fast evolution of plastids.</title>
        <authorList>
            <person name="Moore K.R."/>
            <person name="Magnabosco C."/>
            <person name="Momper L."/>
            <person name="Gold D.A."/>
            <person name="Bosak T."/>
            <person name="Fournier G.P."/>
        </authorList>
    </citation>
    <scope>NUCLEOTIDE SEQUENCE [LARGE SCALE GENOMIC DNA]</scope>
    <source>
        <strain evidence="1 2">CCALA 037</strain>
    </source>
</reference>
<protein>
    <submittedName>
        <fullName evidence="1">Uncharacterized protein</fullName>
    </submittedName>
</protein>
<dbReference type="AlphaFoldDB" id="A0A2T1GH32"/>
<dbReference type="Proteomes" id="UP000238937">
    <property type="component" value="Unassembled WGS sequence"/>
</dbReference>
<dbReference type="EMBL" id="PVWO01000097">
    <property type="protein sequence ID" value="PSB57001.1"/>
    <property type="molecule type" value="Genomic_DNA"/>
</dbReference>
<name>A0A2T1GH32_9CYAN</name>
<dbReference type="RefSeq" id="WP_106303536.1">
    <property type="nucleotide sequence ID" value="NZ_PVWO01000097.1"/>
</dbReference>
<evidence type="ECO:0000313" key="1">
    <source>
        <dbReference type="EMBL" id="PSB57001.1"/>
    </source>
</evidence>